<proteinExistence type="inferred from homology"/>
<dbReference type="EC" id="2.7.1.49" evidence="5"/>
<feature type="domain" description="Pyridoxamine kinase/Phosphomethylpyrimidine kinase" evidence="16">
    <location>
        <begin position="22"/>
        <end position="268"/>
    </location>
</feature>
<dbReference type="Proteomes" id="UP000004335">
    <property type="component" value="Unassembled WGS sequence"/>
</dbReference>
<comment type="catalytic activity">
    <reaction evidence="2">
        <text>4-amino-2-methyl-5-(phosphooxymethyl)pyrimidine + ATP = 4-amino-2-methyl-5-(diphosphooxymethyl)pyrimidine + ADP</text>
        <dbReference type="Rhea" id="RHEA:19893"/>
        <dbReference type="ChEBI" id="CHEBI:30616"/>
        <dbReference type="ChEBI" id="CHEBI:57841"/>
        <dbReference type="ChEBI" id="CHEBI:58354"/>
        <dbReference type="ChEBI" id="CHEBI:456216"/>
        <dbReference type="EC" id="2.7.4.7"/>
    </reaction>
</comment>
<dbReference type="Pfam" id="PF08543">
    <property type="entry name" value="Phos_pyr_kin"/>
    <property type="match status" value="1"/>
</dbReference>
<comment type="catalytic activity">
    <reaction evidence="1">
        <text>4-amino-5-hydroxymethyl-2-methylpyrimidine + ATP = 4-amino-2-methyl-5-(phosphooxymethyl)pyrimidine + ADP + H(+)</text>
        <dbReference type="Rhea" id="RHEA:23096"/>
        <dbReference type="ChEBI" id="CHEBI:15378"/>
        <dbReference type="ChEBI" id="CHEBI:16892"/>
        <dbReference type="ChEBI" id="CHEBI:30616"/>
        <dbReference type="ChEBI" id="CHEBI:58354"/>
        <dbReference type="ChEBI" id="CHEBI:456216"/>
        <dbReference type="EC" id="2.7.1.49"/>
    </reaction>
</comment>
<dbReference type="CDD" id="cd01169">
    <property type="entry name" value="HMPP_kinase"/>
    <property type="match status" value="1"/>
</dbReference>
<dbReference type="GO" id="GO:0009228">
    <property type="term" value="P:thiamine biosynthetic process"/>
    <property type="evidence" value="ECO:0007669"/>
    <property type="project" value="UniProtKB-KW"/>
</dbReference>
<dbReference type="FunFam" id="3.40.1190.20:FF:000003">
    <property type="entry name" value="Phosphomethylpyrimidine kinase ThiD"/>
    <property type="match status" value="1"/>
</dbReference>
<evidence type="ECO:0000256" key="12">
    <source>
        <dbReference type="ARBA" id="ARBA00022977"/>
    </source>
</evidence>
<evidence type="ECO:0000256" key="14">
    <source>
        <dbReference type="ARBA" id="ARBA00042102"/>
    </source>
</evidence>
<keyword evidence="10 17" id="KW-0418">Kinase</keyword>
<organism evidence="17 18">
    <name type="scientific">Limosilactobacillus reuteri MM4-1A</name>
    <dbReference type="NCBI Taxonomy" id="548485"/>
    <lineage>
        <taxon>Bacteria</taxon>
        <taxon>Bacillati</taxon>
        <taxon>Bacillota</taxon>
        <taxon>Bacilli</taxon>
        <taxon>Lactobacillales</taxon>
        <taxon>Lactobacillaceae</taxon>
        <taxon>Limosilactobacillus</taxon>
    </lineage>
</organism>
<evidence type="ECO:0000256" key="13">
    <source>
        <dbReference type="ARBA" id="ARBA00037917"/>
    </source>
</evidence>
<dbReference type="InterPro" id="IPR004399">
    <property type="entry name" value="HMP/HMP-P_kinase_dom"/>
</dbReference>
<evidence type="ECO:0000256" key="11">
    <source>
        <dbReference type="ARBA" id="ARBA00022840"/>
    </source>
</evidence>
<dbReference type="GO" id="GO:0005829">
    <property type="term" value="C:cytosol"/>
    <property type="evidence" value="ECO:0007669"/>
    <property type="project" value="TreeGrafter"/>
</dbReference>
<gene>
    <name evidence="17" type="primary">thiD</name>
    <name evidence="17" type="ORF">HMPREF0536_10619</name>
</gene>
<evidence type="ECO:0000256" key="3">
    <source>
        <dbReference type="ARBA" id="ARBA00004769"/>
    </source>
</evidence>
<dbReference type="EC" id="2.7.4.7" evidence="6"/>
<comment type="pathway">
    <text evidence="13">Cofactor biosynthesis; thiamine diphosphate biosynthesis; 4-amino-2-methyl-5-diphosphomethylpyrimidine from 5-amino-1-(5-phospho-D-ribosyl)imidazole: step 2/3.</text>
</comment>
<dbReference type="GO" id="GO:0005524">
    <property type="term" value="F:ATP binding"/>
    <property type="evidence" value="ECO:0007669"/>
    <property type="project" value="UniProtKB-KW"/>
</dbReference>
<evidence type="ECO:0000256" key="9">
    <source>
        <dbReference type="ARBA" id="ARBA00022741"/>
    </source>
</evidence>
<protein>
    <recommendedName>
        <fullName evidence="7">Hydroxymethylpyrimidine/phosphomethylpyrimidine kinase</fullName>
        <ecNumber evidence="5">2.7.1.49</ecNumber>
        <ecNumber evidence="6">2.7.4.7</ecNumber>
    </recommendedName>
    <alternativeName>
        <fullName evidence="14">Hydroxymethylpyrimidine kinase</fullName>
    </alternativeName>
    <alternativeName>
        <fullName evidence="15">Hydroxymethylpyrimidine phosphate kinase</fullName>
    </alternativeName>
</protein>
<dbReference type="AlphaFoldDB" id="A0A828RKJ1"/>
<evidence type="ECO:0000256" key="1">
    <source>
        <dbReference type="ARBA" id="ARBA00000151"/>
    </source>
</evidence>
<keyword evidence="8 17" id="KW-0808">Transferase</keyword>
<evidence type="ECO:0000256" key="2">
    <source>
        <dbReference type="ARBA" id="ARBA00000565"/>
    </source>
</evidence>
<dbReference type="EMBL" id="ACGX02000006">
    <property type="protein sequence ID" value="EGC14971.1"/>
    <property type="molecule type" value="Genomic_DNA"/>
</dbReference>
<dbReference type="InterPro" id="IPR029056">
    <property type="entry name" value="Ribokinase-like"/>
</dbReference>
<accession>A0A828RKJ1</accession>
<comment type="pathway">
    <text evidence="3">Cofactor biosynthesis; thiamine diphosphate biosynthesis; 4-amino-2-methyl-5-diphosphomethylpyrimidine from 5-amino-1-(5-phospho-D-ribosyl)imidazole: step 3/3.</text>
</comment>
<dbReference type="InterPro" id="IPR013749">
    <property type="entry name" value="PM/HMP-P_kinase-1"/>
</dbReference>
<reference evidence="17 18" key="1">
    <citation type="submission" date="2011-01" db="EMBL/GenBank/DDBJ databases">
        <authorList>
            <person name="Muzny D."/>
            <person name="Qin X."/>
            <person name="Buhay C."/>
            <person name="Dugan-Rocha S."/>
            <person name="Ding Y."/>
            <person name="Chen G."/>
            <person name="Hawes A."/>
            <person name="Holder M."/>
            <person name="Jhangiani S."/>
            <person name="Johnson A."/>
            <person name="Khan Z."/>
            <person name="Li Z."/>
            <person name="Liu W."/>
            <person name="Liu X."/>
            <person name="Perez L."/>
            <person name="Shen H."/>
            <person name="Wang Q."/>
            <person name="Watt J."/>
            <person name="Xi L."/>
            <person name="Xin Y."/>
            <person name="Zhou J."/>
            <person name="Deng J."/>
            <person name="Jiang H."/>
            <person name="Liu Y."/>
            <person name="Qu J."/>
            <person name="Song X.-Z."/>
            <person name="Zhang L."/>
            <person name="Villasana D."/>
            <person name="Johnson A."/>
            <person name="Liu J."/>
            <person name="Liyanage D."/>
            <person name="Lorensuhewa L."/>
            <person name="Robinson T."/>
            <person name="Song A."/>
            <person name="Song B.-B."/>
            <person name="Dinh H."/>
            <person name="Thornton R."/>
            <person name="Coyle M."/>
            <person name="Francisco L."/>
            <person name="Jackson L."/>
            <person name="Javaid M."/>
            <person name="Korchina V."/>
            <person name="Kovar C."/>
            <person name="Mata R."/>
            <person name="Mathew T."/>
            <person name="Ngo R."/>
            <person name="Nguyen L."/>
            <person name="Nguyen N."/>
            <person name="Okwuonu G."/>
            <person name="Ongeri F."/>
            <person name="Pham C."/>
            <person name="Simmons D."/>
            <person name="Wilczek-Boney K."/>
            <person name="Hale W."/>
            <person name="Jakkamsetti A."/>
            <person name="Pham P."/>
            <person name="Ruth R."/>
            <person name="San Lucas F."/>
            <person name="Warren J."/>
            <person name="Zhang J."/>
            <person name="Zhao Z."/>
            <person name="Zhou C."/>
            <person name="Zhu D."/>
            <person name="Lee S."/>
            <person name="Bess C."/>
            <person name="Blankenburg K."/>
            <person name="Forbes L."/>
            <person name="Fu Q."/>
            <person name="Gubbala S."/>
            <person name="Hirani K."/>
            <person name="Jayaseelan J.C."/>
            <person name="Lara F."/>
            <person name="Munidasa M."/>
            <person name="Palculict T."/>
            <person name="Patil S."/>
            <person name="Pu L.-L."/>
            <person name="Saada N."/>
            <person name="Tang L."/>
            <person name="Weissenberger G."/>
            <person name="Zhu Y."/>
            <person name="Hemphill L."/>
            <person name="Shang Y."/>
            <person name="Youmans B."/>
            <person name="Ayvaz T."/>
            <person name="Ross M."/>
            <person name="Santibanez J."/>
            <person name="Aqrawi P."/>
            <person name="Gross S."/>
            <person name="Joshi V."/>
            <person name="Fowler G."/>
            <person name="Nazareth L."/>
            <person name="Reid J."/>
            <person name="Worley K."/>
            <person name="Petrosino J."/>
            <person name="Highlander S."/>
            <person name="Gibbs R."/>
        </authorList>
    </citation>
    <scope>NUCLEOTIDE SEQUENCE [LARGE SCALE GENOMIC DNA]</scope>
    <source>
        <strain evidence="17 18">MM4-1A</strain>
    </source>
</reference>
<evidence type="ECO:0000259" key="16">
    <source>
        <dbReference type="Pfam" id="PF08543"/>
    </source>
</evidence>
<keyword evidence="12" id="KW-0784">Thiamine biosynthesis</keyword>
<evidence type="ECO:0000256" key="10">
    <source>
        <dbReference type="ARBA" id="ARBA00022777"/>
    </source>
</evidence>
<sequence>MKVRKITLINDYPQALTIAGTDSGGGAGIPADVKTMQMRGVYSAMVVVAVTAQNTLGVQDALPMPEKLIDEQFASIADDLKIRACKTGMLADPIRVRAVVRNLKKYDLGPLIVDPVMVAKGGTKLLSDDAISIVRDELIPLASLVTPNIPEACELTGIAIRDKNDIKKAARELQERGAKNILIKGGHAESSDKADDYILFEDGNDMWLTAPRVNTKNTHGTGDTISACITAEIAKGHSMEQAIMIGKTYVEKTISKGINVGHGHGPLNHWVKIEGDDLK</sequence>
<comment type="similarity">
    <text evidence="4">Belongs to the ThiD family.</text>
</comment>
<name>A0A828RKJ1_LIMRT</name>
<evidence type="ECO:0000256" key="7">
    <source>
        <dbReference type="ARBA" id="ARBA00019161"/>
    </source>
</evidence>
<evidence type="ECO:0000256" key="6">
    <source>
        <dbReference type="ARBA" id="ARBA00012963"/>
    </source>
</evidence>
<evidence type="ECO:0000313" key="17">
    <source>
        <dbReference type="EMBL" id="EGC14971.1"/>
    </source>
</evidence>
<keyword evidence="9" id="KW-0547">Nucleotide-binding</keyword>
<dbReference type="PANTHER" id="PTHR20858:SF17">
    <property type="entry name" value="HYDROXYMETHYLPYRIMIDINE_PHOSPHOMETHYLPYRIMIDINE KINASE THI20-RELATED"/>
    <property type="match status" value="1"/>
</dbReference>
<dbReference type="SUPFAM" id="SSF53613">
    <property type="entry name" value="Ribokinase-like"/>
    <property type="match status" value="1"/>
</dbReference>
<dbReference type="GO" id="GO:0008972">
    <property type="term" value="F:phosphomethylpyrimidine kinase activity"/>
    <property type="evidence" value="ECO:0007669"/>
    <property type="project" value="UniProtKB-EC"/>
</dbReference>
<dbReference type="GO" id="GO:0008902">
    <property type="term" value="F:hydroxymethylpyrimidine kinase activity"/>
    <property type="evidence" value="ECO:0007669"/>
    <property type="project" value="UniProtKB-EC"/>
</dbReference>
<dbReference type="PANTHER" id="PTHR20858">
    <property type="entry name" value="PHOSPHOMETHYLPYRIMIDINE KINASE"/>
    <property type="match status" value="1"/>
</dbReference>
<dbReference type="NCBIfam" id="TIGR00097">
    <property type="entry name" value="HMP-P_kinase"/>
    <property type="match status" value="1"/>
</dbReference>
<evidence type="ECO:0000313" key="18">
    <source>
        <dbReference type="Proteomes" id="UP000004335"/>
    </source>
</evidence>
<evidence type="ECO:0000256" key="15">
    <source>
        <dbReference type="ARBA" id="ARBA00043176"/>
    </source>
</evidence>
<dbReference type="Gene3D" id="3.40.1190.20">
    <property type="match status" value="1"/>
</dbReference>
<evidence type="ECO:0000256" key="8">
    <source>
        <dbReference type="ARBA" id="ARBA00022679"/>
    </source>
</evidence>
<evidence type="ECO:0000256" key="4">
    <source>
        <dbReference type="ARBA" id="ARBA00009879"/>
    </source>
</evidence>
<keyword evidence="11" id="KW-0067">ATP-binding</keyword>
<comment type="caution">
    <text evidence="17">The sequence shown here is derived from an EMBL/GenBank/DDBJ whole genome shotgun (WGS) entry which is preliminary data.</text>
</comment>
<evidence type="ECO:0000256" key="5">
    <source>
        <dbReference type="ARBA" id="ARBA00012135"/>
    </source>
</evidence>